<evidence type="ECO:0000256" key="4">
    <source>
        <dbReference type="PROSITE-ProRule" id="PRU00335"/>
    </source>
</evidence>
<dbReference type="InterPro" id="IPR036271">
    <property type="entry name" value="Tet_transcr_reg_TetR-rel_C_sf"/>
</dbReference>
<dbReference type="InterPro" id="IPR001647">
    <property type="entry name" value="HTH_TetR"/>
</dbReference>
<evidence type="ECO:0000259" key="5">
    <source>
        <dbReference type="PROSITE" id="PS50977"/>
    </source>
</evidence>
<dbReference type="PANTHER" id="PTHR30055:SF220">
    <property type="entry name" value="TETR-FAMILY REGULATORY PROTEIN"/>
    <property type="match status" value="1"/>
</dbReference>
<dbReference type="Pfam" id="PF00440">
    <property type="entry name" value="TetR_N"/>
    <property type="match status" value="1"/>
</dbReference>
<keyword evidence="2 4" id="KW-0238">DNA-binding</keyword>
<keyword evidence="7" id="KW-1185">Reference proteome</keyword>
<dbReference type="EMBL" id="JARXRM010000010">
    <property type="protein sequence ID" value="MDH5821705.1"/>
    <property type="molecule type" value="Genomic_DNA"/>
</dbReference>
<evidence type="ECO:0000256" key="1">
    <source>
        <dbReference type="ARBA" id="ARBA00023015"/>
    </source>
</evidence>
<proteinExistence type="predicted"/>
<evidence type="ECO:0000313" key="7">
    <source>
        <dbReference type="Proteomes" id="UP001156940"/>
    </source>
</evidence>
<dbReference type="Pfam" id="PF13305">
    <property type="entry name" value="TetR_C_33"/>
    <property type="match status" value="1"/>
</dbReference>
<keyword evidence="3" id="KW-0804">Transcription</keyword>
<dbReference type="Proteomes" id="UP001156940">
    <property type="component" value="Unassembled WGS sequence"/>
</dbReference>
<dbReference type="InterPro" id="IPR009057">
    <property type="entry name" value="Homeodomain-like_sf"/>
</dbReference>
<sequence length="204" mass="22264">MNRQPYHHGNLPSALLQAAEEELALHGIERFSLRAVAKRAGVSHAAPAHHFRDLRGMLTALAARGYERLLAFQGRRQAAAAPDPRARIVASGLGYIDFAIAHPALFRLMFASDRPDRDDPRFATASLQTFEKLVAETEAIANRNPYRDPAAMKDLMASWALVHGLAELIVSGRAERPLGLSALQDDERDALLTDIVQRLASAGG</sequence>
<dbReference type="RefSeq" id="WP_280572452.1">
    <property type="nucleotide sequence ID" value="NZ_JARXRM010000010.1"/>
</dbReference>
<dbReference type="InterPro" id="IPR025996">
    <property type="entry name" value="MT1864/Rv1816-like_C"/>
</dbReference>
<dbReference type="Gene3D" id="1.10.357.10">
    <property type="entry name" value="Tetracycline Repressor, domain 2"/>
    <property type="match status" value="1"/>
</dbReference>
<organism evidence="6 7">
    <name type="scientific">Luteimonas endophytica</name>
    <dbReference type="NCBI Taxonomy" id="3042023"/>
    <lineage>
        <taxon>Bacteria</taxon>
        <taxon>Pseudomonadati</taxon>
        <taxon>Pseudomonadota</taxon>
        <taxon>Gammaproteobacteria</taxon>
        <taxon>Lysobacterales</taxon>
        <taxon>Lysobacteraceae</taxon>
        <taxon>Luteimonas</taxon>
    </lineage>
</organism>
<dbReference type="PANTHER" id="PTHR30055">
    <property type="entry name" value="HTH-TYPE TRANSCRIPTIONAL REGULATOR RUTR"/>
    <property type="match status" value="1"/>
</dbReference>
<dbReference type="InterPro" id="IPR050109">
    <property type="entry name" value="HTH-type_TetR-like_transc_reg"/>
</dbReference>
<dbReference type="SUPFAM" id="SSF46689">
    <property type="entry name" value="Homeodomain-like"/>
    <property type="match status" value="1"/>
</dbReference>
<comment type="caution">
    <text evidence="6">The sequence shown here is derived from an EMBL/GenBank/DDBJ whole genome shotgun (WGS) entry which is preliminary data.</text>
</comment>
<gene>
    <name evidence="6" type="ORF">QFW77_01675</name>
</gene>
<name>A0ABT6J517_9GAMM</name>
<reference evidence="6 7" key="1">
    <citation type="submission" date="2023-04" db="EMBL/GenBank/DDBJ databases">
        <title>Luteimonas endophyticus RD2P54.</title>
        <authorList>
            <person name="Sun J.-Q."/>
        </authorList>
    </citation>
    <scope>NUCLEOTIDE SEQUENCE [LARGE SCALE GENOMIC DNA]</scope>
    <source>
        <strain evidence="6 7">RD2P54</strain>
    </source>
</reference>
<evidence type="ECO:0000256" key="2">
    <source>
        <dbReference type="ARBA" id="ARBA00023125"/>
    </source>
</evidence>
<evidence type="ECO:0000313" key="6">
    <source>
        <dbReference type="EMBL" id="MDH5821705.1"/>
    </source>
</evidence>
<feature type="DNA-binding region" description="H-T-H motif" evidence="4">
    <location>
        <begin position="32"/>
        <end position="51"/>
    </location>
</feature>
<keyword evidence="1" id="KW-0805">Transcription regulation</keyword>
<dbReference type="SUPFAM" id="SSF48498">
    <property type="entry name" value="Tetracyclin repressor-like, C-terminal domain"/>
    <property type="match status" value="1"/>
</dbReference>
<protein>
    <submittedName>
        <fullName evidence="6">TetR/AcrR family transcriptional regulator</fullName>
    </submittedName>
</protein>
<dbReference type="PROSITE" id="PS50977">
    <property type="entry name" value="HTH_TETR_2"/>
    <property type="match status" value="1"/>
</dbReference>
<feature type="domain" description="HTH tetR-type" evidence="5">
    <location>
        <begin position="9"/>
        <end position="69"/>
    </location>
</feature>
<evidence type="ECO:0000256" key="3">
    <source>
        <dbReference type="ARBA" id="ARBA00023163"/>
    </source>
</evidence>
<accession>A0ABT6J517</accession>